<name>A0A6J3MAD6_9PEZI</name>
<feature type="region of interest" description="Disordered" evidence="1">
    <location>
        <begin position="354"/>
        <end position="407"/>
    </location>
</feature>
<feature type="region of interest" description="Disordered" evidence="1">
    <location>
        <begin position="159"/>
        <end position="192"/>
    </location>
</feature>
<proteinExistence type="predicted"/>
<evidence type="ECO:0008006" key="6">
    <source>
        <dbReference type="Google" id="ProtNLM"/>
    </source>
</evidence>
<reference evidence="5" key="2">
    <citation type="submission" date="2020-04" db="EMBL/GenBank/DDBJ databases">
        <authorList>
            <consortium name="NCBI Genome Project"/>
        </authorList>
    </citation>
    <scope>NUCLEOTIDE SEQUENCE</scope>
    <source>
        <strain evidence="5">CBS 342.82</strain>
    </source>
</reference>
<dbReference type="RefSeq" id="XP_033462027.1">
    <property type="nucleotide sequence ID" value="XM_033599183.1"/>
</dbReference>
<dbReference type="GeneID" id="54356982"/>
<keyword evidence="2" id="KW-0812">Transmembrane</keyword>
<protein>
    <recommendedName>
        <fullName evidence="6">Mid2 domain-containing protein</fullName>
    </recommendedName>
</protein>
<gene>
    <name evidence="5" type="ORF">K489DRAFT_146219</name>
</gene>
<evidence type="ECO:0000313" key="5">
    <source>
        <dbReference type="RefSeq" id="XP_033462027.1"/>
    </source>
</evidence>
<dbReference type="OrthoDB" id="4491423at2759"/>
<evidence type="ECO:0000256" key="1">
    <source>
        <dbReference type="SAM" id="MobiDB-lite"/>
    </source>
</evidence>
<keyword evidence="3" id="KW-0732">Signal</keyword>
<feature type="compositionally biased region" description="Basic and acidic residues" evidence="1">
    <location>
        <begin position="388"/>
        <end position="397"/>
    </location>
</feature>
<dbReference type="Proteomes" id="UP000504637">
    <property type="component" value="Unplaced"/>
</dbReference>
<accession>A0A6J3MAD6</accession>
<reference evidence="5" key="3">
    <citation type="submission" date="2025-08" db="UniProtKB">
        <authorList>
            <consortium name="RefSeq"/>
        </authorList>
    </citation>
    <scope>IDENTIFICATION</scope>
    <source>
        <strain evidence="5">CBS 342.82</strain>
    </source>
</reference>
<keyword evidence="2" id="KW-1133">Transmembrane helix</keyword>
<organism evidence="5">
    <name type="scientific">Dissoconium aciculare CBS 342.82</name>
    <dbReference type="NCBI Taxonomy" id="1314786"/>
    <lineage>
        <taxon>Eukaryota</taxon>
        <taxon>Fungi</taxon>
        <taxon>Dikarya</taxon>
        <taxon>Ascomycota</taxon>
        <taxon>Pezizomycotina</taxon>
        <taxon>Dothideomycetes</taxon>
        <taxon>Dothideomycetidae</taxon>
        <taxon>Mycosphaerellales</taxon>
        <taxon>Dissoconiaceae</taxon>
        <taxon>Dissoconium</taxon>
    </lineage>
</organism>
<feature type="signal peptide" evidence="3">
    <location>
        <begin position="1"/>
        <end position="21"/>
    </location>
</feature>
<feature type="transmembrane region" description="Helical" evidence="2">
    <location>
        <begin position="253"/>
        <end position="279"/>
    </location>
</feature>
<sequence length="407" mass="42856">MRMEFLVLVFCGILFNRLVLAQRAFFPLDPLPTFPASPAGRFAIPNTGGNQNYVFGSKMNVTWTSRYSSNNLFIIFNDDFANPRQLLTGTTLSWYYWDINDYGDNTHYFRFAIRNAVDSGDGLNNGINSGAFWISNAAAVSAAEKSKAGVAEPTVVTTTATMAAPTPSTTASATTSSPPPTTTTTTSAASTATTSSVQASSAAITSSTLLSANITSSAANTTSSIIPPTTLIATTTATTTAQAAAQGSQNTNIALAAGIGIGSSLLLIAIAGGLIFIMLRRRKKSSGATATEGKDDDGDDLVELDPRPPRYMRDPGHEAPADHAFVEAPGHLHDDAKEAPTTAGVSYYYAEAPGNSPGRAPPHELAGGEWRRPMDGAGRNHQAVKTADQSDRGESWRTKAQPPVPLF</sequence>
<feature type="chain" id="PRO_5026829089" description="Mid2 domain-containing protein" evidence="3">
    <location>
        <begin position="22"/>
        <end position="407"/>
    </location>
</feature>
<evidence type="ECO:0000256" key="3">
    <source>
        <dbReference type="SAM" id="SignalP"/>
    </source>
</evidence>
<evidence type="ECO:0000313" key="4">
    <source>
        <dbReference type="Proteomes" id="UP000504637"/>
    </source>
</evidence>
<reference evidence="5" key="1">
    <citation type="submission" date="2020-01" db="EMBL/GenBank/DDBJ databases">
        <authorList>
            <consortium name="DOE Joint Genome Institute"/>
            <person name="Haridas S."/>
            <person name="Albert R."/>
            <person name="Binder M."/>
            <person name="Bloem J."/>
            <person name="Labutti K."/>
            <person name="Salamov A."/>
            <person name="Andreopoulos B."/>
            <person name="Baker S.E."/>
            <person name="Barry K."/>
            <person name="Bills G."/>
            <person name="Bluhm B.H."/>
            <person name="Cannon C."/>
            <person name="Castanera R."/>
            <person name="Culley D.E."/>
            <person name="Daum C."/>
            <person name="Ezra D."/>
            <person name="Gonzalez J.B."/>
            <person name="Henrissat B."/>
            <person name="Kuo A."/>
            <person name="Liang C."/>
            <person name="Lipzen A."/>
            <person name="Lutzoni F."/>
            <person name="Magnuson J."/>
            <person name="Mondo S."/>
            <person name="Nolan M."/>
            <person name="Ohm R."/>
            <person name="Pangilinan J."/>
            <person name="Park H.-J."/>
            <person name="Ramirez L."/>
            <person name="Alfaro M."/>
            <person name="Sun H."/>
            <person name="Tritt A."/>
            <person name="Yoshinaga Y."/>
            <person name="Zwiers L.-H."/>
            <person name="Turgeon B.G."/>
            <person name="Goodwin S.B."/>
            <person name="Spatafora J.W."/>
            <person name="Crous P.W."/>
            <person name="Grigoriev I.V."/>
        </authorList>
    </citation>
    <scope>NUCLEOTIDE SEQUENCE</scope>
    <source>
        <strain evidence="5">CBS 342.82</strain>
    </source>
</reference>
<keyword evidence="4" id="KW-1185">Reference proteome</keyword>
<dbReference type="AlphaFoldDB" id="A0A6J3MAD6"/>
<keyword evidence="2" id="KW-0472">Membrane</keyword>
<evidence type="ECO:0000256" key="2">
    <source>
        <dbReference type="SAM" id="Phobius"/>
    </source>
</evidence>